<dbReference type="SUPFAM" id="SSF64593">
    <property type="entry name" value="Intermediate filament protein, coiled coil region"/>
    <property type="match status" value="1"/>
</dbReference>
<keyword evidence="1" id="KW-0403">Intermediate filament</keyword>
<dbReference type="PANTHER" id="PTHR23239">
    <property type="entry name" value="INTERMEDIATE FILAMENT"/>
    <property type="match status" value="1"/>
</dbReference>
<name>A0ABD0Q5I0_CIRMR</name>
<dbReference type="EMBL" id="JAMKFB020000011">
    <property type="protein sequence ID" value="KAL0181462.1"/>
    <property type="molecule type" value="Genomic_DNA"/>
</dbReference>
<evidence type="ECO:0000256" key="2">
    <source>
        <dbReference type="ARBA" id="ARBA00023054"/>
    </source>
</evidence>
<dbReference type="Pfam" id="PF00038">
    <property type="entry name" value="Filament"/>
    <property type="match status" value="1"/>
</dbReference>
<dbReference type="Proteomes" id="UP001529510">
    <property type="component" value="Unassembled WGS sequence"/>
</dbReference>
<dbReference type="AlphaFoldDB" id="A0ABD0Q5I0"/>
<dbReference type="Gene3D" id="1.20.5.170">
    <property type="match status" value="1"/>
</dbReference>
<evidence type="ECO:0000313" key="5">
    <source>
        <dbReference type="Proteomes" id="UP001529510"/>
    </source>
</evidence>
<reference evidence="4 5" key="1">
    <citation type="submission" date="2024-05" db="EMBL/GenBank/DDBJ databases">
        <title>Genome sequencing and assembly of Indian major carp, Cirrhinus mrigala (Hamilton, 1822).</title>
        <authorList>
            <person name="Mohindra V."/>
            <person name="Chowdhury L.M."/>
            <person name="Lal K."/>
            <person name="Jena J.K."/>
        </authorList>
    </citation>
    <scope>NUCLEOTIDE SEQUENCE [LARGE SCALE GENOMIC DNA]</scope>
    <source>
        <strain evidence="4">CM1030</strain>
        <tissue evidence="4">Blood</tissue>
    </source>
</reference>
<comment type="caution">
    <text evidence="4">The sequence shown here is derived from an EMBL/GenBank/DDBJ whole genome shotgun (WGS) entry which is preliminary data.</text>
</comment>
<dbReference type="PANTHER" id="PTHR23239:SF180">
    <property type="entry name" value="KERATIN, TYPE I CYTOSKELETAL 17"/>
    <property type="match status" value="1"/>
</dbReference>
<dbReference type="InterPro" id="IPR039008">
    <property type="entry name" value="IF_rod_dom"/>
</dbReference>
<evidence type="ECO:0000256" key="1">
    <source>
        <dbReference type="ARBA" id="ARBA00022754"/>
    </source>
</evidence>
<feature type="domain" description="IF rod" evidence="3">
    <location>
        <begin position="1"/>
        <end position="53"/>
    </location>
</feature>
<keyword evidence="2" id="KW-0175">Coiled coil</keyword>
<organism evidence="4 5">
    <name type="scientific">Cirrhinus mrigala</name>
    <name type="common">Mrigala</name>
    <dbReference type="NCBI Taxonomy" id="683832"/>
    <lineage>
        <taxon>Eukaryota</taxon>
        <taxon>Metazoa</taxon>
        <taxon>Chordata</taxon>
        <taxon>Craniata</taxon>
        <taxon>Vertebrata</taxon>
        <taxon>Euteleostomi</taxon>
        <taxon>Actinopterygii</taxon>
        <taxon>Neopterygii</taxon>
        <taxon>Teleostei</taxon>
        <taxon>Ostariophysi</taxon>
        <taxon>Cypriniformes</taxon>
        <taxon>Cyprinidae</taxon>
        <taxon>Labeoninae</taxon>
        <taxon>Labeonini</taxon>
        <taxon>Cirrhinus</taxon>
    </lineage>
</organism>
<gene>
    <name evidence="4" type="ORF">M9458_023868</name>
</gene>
<sequence length="53" mass="6395">MQLRIDHLQEELQKINGNIQQQATEYQLLLDIKMRLEMEIAEYRRLLEGEAHT</sequence>
<protein>
    <recommendedName>
        <fullName evidence="3">IF rod domain-containing protein</fullName>
    </recommendedName>
</protein>
<accession>A0ABD0Q5I0</accession>
<keyword evidence="5" id="KW-1185">Reference proteome</keyword>
<dbReference type="PROSITE" id="PS51842">
    <property type="entry name" value="IF_ROD_2"/>
    <property type="match status" value="1"/>
</dbReference>
<feature type="non-terminal residue" evidence="4">
    <location>
        <position position="53"/>
    </location>
</feature>
<proteinExistence type="predicted"/>
<evidence type="ECO:0000259" key="3">
    <source>
        <dbReference type="PROSITE" id="PS51842"/>
    </source>
</evidence>
<dbReference type="GO" id="GO:0005882">
    <property type="term" value="C:intermediate filament"/>
    <property type="evidence" value="ECO:0007669"/>
    <property type="project" value="UniProtKB-KW"/>
</dbReference>
<dbReference type="InterPro" id="IPR002957">
    <property type="entry name" value="Keratin_I"/>
</dbReference>
<evidence type="ECO:0000313" key="4">
    <source>
        <dbReference type="EMBL" id="KAL0181462.1"/>
    </source>
</evidence>